<dbReference type="Gene3D" id="3.10.105.10">
    <property type="entry name" value="Dipeptide-binding Protein, Domain 3"/>
    <property type="match status" value="1"/>
</dbReference>
<sequence>MWHRIAPATRGETDLLYTQFWPSIPNPLAWLGDTAVSGGTFNQSGYSGIDELYARAVGTKDVSARSQLVVRMEQKLHDEMNPMFPGLQLTNDVWLGSRITGAPAAFDYGYYPWAAHLSGTGK</sequence>
<name>A0ABV1VL16_9ACTN</name>
<dbReference type="SUPFAM" id="SSF53850">
    <property type="entry name" value="Periplasmic binding protein-like II"/>
    <property type="match status" value="1"/>
</dbReference>
<protein>
    <submittedName>
        <fullName evidence="1">Uncharacterized protein</fullName>
    </submittedName>
</protein>
<keyword evidence="2" id="KW-1185">Reference proteome</keyword>
<proteinExistence type="predicted"/>
<organism evidence="1 2">
    <name type="scientific">Streptomyces flaveolus</name>
    <dbReference type="NCBI Taxonomy" id="67297"/>
    <lineage>
        <taxon>Bacteria</taxon>
        <taxon>Bacillati</taxon>
        <taxon>Actinomycetota</taxon>
        <taxon>Actinomycetes</taxon>
        <taxon>Kitasatosporales</taxon>
        <taxon>Streptomycetaceae</taxon>
        <taxon>Streptomyces</taxon>
    </lineage>
</organism>
<accession>A0ABV1VL16</accession>
<evidence type="ECO:0000313" key="2">
    <source>
        <dbReference type="Proteomes" id="UP001490330"/>
    </source>
</evidence>
<evidence type="ECO:0000313" key="1">
    <source>
        <dbReference type="EMBL" id="MER6906665.1"/>
    </source>
</evidence>
<dbReference type="Proteomes" id="UP001490330">
    <property type="component" value="Unassembled WGS sequence"/>
</dbReference>
<dbReference type="RefSeq" id="WP_350718751.1">
    <property type="nucleotide sequence ID" value="NZ_JBEPCO010000011.1"/>
</dbReference>
<reference evidence="1 2" key="1">
    <citation type="submission" date="2024-06" db="EMBL/GenBank/DDBJ databases">
        <title>The Natural Products Discovery Center: Release of the First 8490 Sequenced Strains for Exploring Actinobacteria Biosynthetic Diversity.</title>
        <authorList>
            <person name="Kalkreuter E."/>
            <person name="Kautsar S.A."/>
            <person name="Yang D."/>
            <person name="Bader C.D."/>
            <person name="Teijaro C.N."/>
            <person name="Fluegel L."/>
            <person name="Davis C.M."/>
            <person name="Simpson J.R."/>
            <person name="Lauterbach L."/>
            <person name="Steele A.D."/>
            <person name="Gui C."/>
            <person name="Meng S."/>
            <person name="Li G."/>
            <person name="Viehrig K."/>
            <person name="Ye F."/>
            <person name="Su P."/>
            <person name="Kiefer A.F."/>
            <person name="Nichols A."/>
            <person name="Cepeda A.J."/>
            <person name="Yan W."/>
            <person name="Fan B."/>
            <person name="Jiang Y."/>
            <person name="Adhikari A."/>
            <person name="Zheng C.-J."/>
            <person name="Schuster L."/>
            <person name="Cowan T.M."/>
            <person name="Smanski M.J."/>
            <person name="Chevrette M.G."/>
            <person name="De Carvalho L.P.S."/>
            <person name="Shen B."/>
        </authorList>
    </citation>
    <scope>NUCLEOTIDE SEQUENCE [LARGE SCALE GENOMIC DNA]</scope>
    <source>
        <strain evidence="1 2">NPDC000632</strain>
    </source>
</reference>
<dbReference type="EMBL" id="JBEPCV010000024">
    <property type="protein sequence ID" value="MER6906665.1"/>
    <property type="molecule type" value="Genomic_DNA"/>
</dbReference>
<gene>
    <name evidence="1" type="ORF">ABT322_23585</name>
</gene>
<comment type="caution">
    <text evidence="1">The sequence shown here is derived from an EMBL/GenBank/DDBJ whole genome shotgun (WGS) entry which is preliminary data.</text>
</comment>